<evidence type="ECO:0000313" key="2">
    <source>
        <dbReference type="EMBL" id="RGS43149.1"/>
    </source>
</evidence>
<feature type="transmembrane region" description="Helical" evidence="1">
    <location>
        <begin position="53"/>
        <end position="73"/>
    </location>
</feature>
<dbReference type="InterPro" id="IPR011047">
    <property type="entry name" value="Quinoprotein_ADH-like_sf"/>
</dbReference>
<dbReference type="InterPro" id="IPR043765">
    <property type="entry name" value="DUF5711"/>
</dbReference>
<keyword evidence="1" id="KW-0472">Membrane</keyword>
<dbReference type="Proteomes" id="UP000283295">
    <property type="component" value="Unassembled WGS sequence"/>
</dbReference>
<accession>A0A412ISR2</accession>
<evidence type="ECO:0000313" key="3">
    <source>
        <dbReference type="Proteomes" id="UP000283295"/>
    </source>
</evidence>
<dbReference type="OrthoDB" id="1779345at2"/>
<protein>
    <recommendedName>
        <fullName evidence="4">WD40 repeat domain-containing protein</fullName>
    </recommendedName>
</protein>
<organism evidence="2 3">
    <name type="scientific">Coprococcus eutactus</name>
    <dbReference type="NCBI Taxonomy" id="33043"/>
    <lineage>
        <taxon>Bacteria</taxon>
        <taxon>Bacillati</taxon>
        <taxon>Bacillota</taxon>
        <taxon>Clostridia</taxon>
        <taxon>Lachnospirales</taxon>
        <taxon>Lachnospiraceae</taxon>
        <taxon>Coprococcus</taxon>
    </lineage>
</organism>
<keyword evidence="1" id="KW-0812">Transmembrane</keyword>
<reference evidence="2 3" key="1">
    <citation type="submission" date="2018-08" db="EMBL/GenBank/DDBJ databases">
        <title>A genome reference for cultivated species of the human gut microbiota.</title>
        <authorList>
            <person name="Zou Y."/>
            <person name="Xue W."/>
            <person name="Luo G."/>
        </authorList>
    </citation>
    <scope>NUCLEOTIDE SEQUENCE [LARGE SCALE GENOMIC DNA]</scope>
    <source>
        <strain evidence="2 3">AF22-21</strain>
    </source>
</reference>
<gene>
    <name evidence="2" type="ORF">DWX94_06035</name>
</gene>
<keyword evidence="1" id="KW-1133">Transmembrane helix</keyword>
<dbReference type="AlphaFoldDB" id="A0A412ISR2"/>
<proteinExistence type="predicted"/>
<comment type="caution">
    <text evidence="2">The sequence shown here is derived from an EMBL/GenBank/DDBJ whole genome shotgun (WGS) entry which is preliminary data.</text>
</comment>
<dbReference type="EMBL" id="QRVK01000010">
    <property type="protein sequence ID" value="RGS43149.1"/>
    <property type="molecule type" value="Genomic_DNA"/>
</dbReference>
<dbReference type="SUPFAM" id="SSF50998">
    <property type="entry name" value="Quinoprotein alcohol dehydrogenase-like"/>
    <property type="match status" value="1"/>
</dbReference>
<sequence>MSVMSLFNKNRKKENYKHEEKDESVKALYDECADDSVDNVIEVKRTMGKRGRVIVAVAVAVIAVGLSISYIRYSAVKTYDGFDVVKSVETSGDNIADYFVFAGNVLKVTKDGASYIDETGTVKWDVSYAMKMPKAEVCGDYAIVADMNGKDVYIFTTGGEVSRQTLSYDIANVDIAQQGVYCLVLIGEDGSYISEYDKDSKKIYEKKASIDKDGYPLDIDISNDGVKLIVSYLRVNGVKTETVLAAYNFGSVGQNKNADRLMDSYTIEDSLYPTVKFIDNDTIACFGDKDIRLYTMVEEPKEKTVIDLEGREMQGVFYNSTCVGYIALADPGSGSKYKIYTYGSNGSQKSVVSYSDSYDKIYAAQDEIIVVGDMDCSIFRLNGSTKFKYSFSKKLVNVVPDANKEEYVVISESETQIIALK</sequence>
<evidence type="ECO:0000256" key="1">
    <source>
        <dbReference type="SAM" id="Phobius"/>
    </source>
</evidence>
<dbReference type="Pfam" id="PF18975">
    <property type="entry name" value="DUF5711"/>
    <property type="match status" value="1"/>
</dbReference>
<evidence type="ECO:0008006" key="4">
    <source>
        <dbReference type="Google" id="ProtNLM"/>
    </source>
</evidence>
<name>A0A412ISR2_9FIRM</name>